<evidence type="ECO:0000313" key="1">
    <source>
        <dbReference type="EMBL" id="KKL45914.1"/>
    </source>
</evidence>
<name>A0A0F9C9U9_9ZZZZ</name>
<comment type="caution">
    <text evidence="1">The sequence shown here is derived from an EMBL/GenBank/DDBJ whole genome shotgun (WGS) entry which is preliminary data.</text>
</comment>
<proteinExistence type="predicted"/>
<organism evidence="1">
    <name type="scientific">marine sediment metagenome</name>
    <dbReference type="NCBI Taxonomy" id="412755"/>
    <lineage>
        <taxon>unclassified sequences</taxon>
        <taxon>metagenomes</taxon>
        <taxon>ecological metagenomes</taxon>
    </lineage>
</organism>
<gene>
    <name evidence="1" type="ORF">LCGC14_2350870</name>
</gene>
<sequence length="119" mass="13317">MSKTPIKGVQVDANKRLITMVALRQLADDIMEHLEEITDPDKRREHLVDHLAGAIDAHCVLLQRALCLHCGNGVPLVYVKKWDEHLHNGELTCIASGPRKIMGIEPEQMHVIQGSKNGR</sequence>
<reference evidence="1" key="1">
    <citation type="journal article" date="2015" name="Nature">
        <title>Complex archaea that bridge the gap between prokaryotes and eukaryotes.</title>
        <authorList>
            <person name="Spang A."/>
            <person name="Saw J.H."/>
            <person name="Jorgensen S.L."/>
            <person name="Zaremba-Niedzwiedzka K."/>
            <person name="Martijn J."/>
            <person name="Lind A.E."/>
            <person name="van Eijk R."/>
            <person name="Schleper C."/>
            <person name="Guy L."/>
            <person name="Ettema T.J."/>
        </authorList>
    </citation>
    <scope>NUCLEOTIDE SEQUENCE</scope>
</reference>
<dbReference type="AlphaFoldDB" id="A0A0F9C9U9"/>
<protein>
    <submittedName>
        <fullName evidence="1">Uncharacterized protein</fullName>
    </submittedName>
</protein>
<accession>A0A0F9C9U9</accession>
<dbReference type="EMBL" id="LAZR01034218">
    <property type="protein sequence ID" value="KKL45914.1"/>
    <property type="molecule type" value="Genomic_DNA"/>
</dbReference>